<accession>A0A0S2ISV3</accession>
<proteinExistence type="predicted"/>
<dbReference type="AlphaFoldDB" id="A0A0S2ISV3"/>
<organism evidence="1">
    <name type="scientific">Leptospira borgpetersenii serovar Ballum</name>
    <dbReference type="NCBI Taxonomy" id="280505"/>
    <lineage>
        <taxon>Bacteria</taxon>
        <taxon>Pseudomonadati</taxon>
        <taxon>Spirochaetota</taxon>
        <taxon>Spirochaetia</taxon>
        <taxon>Leptospirales</taxon>
        <taxon>Leptospiraceae</taxon>
        <taxon>Leptospira</taxon>
    </lineage>
</organism>
<dbReference type="Proteomes" id="UP000058857">
    <property type="component" value="Chromosome 1"/>
</dbReference>
<sequence>MLPSLPVVPFLIRILSSSSSELTDVCIRKIRSRIVKNVFISALRTILFHPSKKKILYIRFSFPNFILFNRMSFA</sequence>
<protein>
    <submittedName>
        <fullName evidence="1">Uncharacterized protein</fullName>
    </submittedName>
</protein>
<gene>
    <name evidence="1" type="ORF">LBBP_02506</name>
</gene>
<evidence type="ECO:0000313" key="1">
    <source>
        <dbReference type="EMBL" id="ALO26738.1"/>
    </source>
</evidence>
<name>A0A0S2ISV3_LEPBO</name>
<reference evidence="1 2" key="1">
    <citation type="journal article" date="2015" name="PLoS Negl. Trop. Dis.">
        <title>Distribution of Plasmids in Distinct Leptospira Pathogenic Species.</title>
        <authorList>
            <person name="Wang Y."/>
            <person name="Zhuang X."/>
            <person name="Zhong Y."/>
            <person name="Zhang C."/>
            <person name="Zhang Y."/>
            <person name="Zeng L."/>
            <person name="Zhu Y."/>
            <person name="He P."/>
            <person name="Dong K."/>
            <person name="Pal U."/>
            <person name="Guo X."/>
            <person name="Qin J."/>
        </authorList>
    </citation>
    <scope>NUCLEOTIDE SEQUENCE [LARGE SCALE GENOMIC DNA]</scope>
    <source>
        <strain evidence="1 2">56604</strain>
    </source>
</reference>
<evidence type="ECO:0000313" key="2">
    <source>
        <dbReference type="Proteomes" id="UP000058857"/>
    </source>
</evidence>
<dbReference type="EMBL" id="CP012029">
    <property type="protein sequence ID" value="ALO26738.1"/>
    <property type="molecule type" value="Genomic_DNA"/>
</dbReference>